<gene>
    <name evidence="4" type="primary">dinB</name>
    <name evidence="6" type="ORF">I595_2421</name>
</gene>
<comment type="function">
    <text evidence="4">Poorly processive, error-prone DNA polymerase involved in untargeted mutagenesis. Copies undamaged DNA at stalled replication forks, which arise in vivo from mismatched or misaligned primer ends. These misaligned primers can be extended by PolIV. Exhibits no 3'-5' exonuclease (proofreading) activity. May be involved in translesional synthesis, in conjunction with the beta clamp from PolIII.</text>
</comment>
<dbReference type="Gene3D" id="3.30.1490.100">
    <property type="entry name" value="DNA polymerase, Y-family, little finger domain"/>
    <property type="match status" value="1"/>
</dbReference>
<dbReference type="InterPro" id="IPR017961">
    <property type="entry name" value="DNA_pol_Y-fam_little_finger"/>
</dbReference>
<sequence>MDYFHFLGIYPYFSYPFFIVVNKTILHLDLDTFYVSVERLINSELKHRPLLVGGTSDRGVVAACSYETRAFGVHSGMPMKMAKELCPEAVVIRGNSASYSKHSDIVTEIIKEKVPVFEKSSIDEFYADLSGMDRFFGAYKYASELRHTIIKECGLPISFGLSINKVVSKVATNEAKPNNQLKIDFGYEKPFLAPLSIKKIPMVGDKTYQTLRNLGIRQVKTVQQMPMDVMQRVLGANGKVIWKRANGIDHTPVIPFCDRKSISTERTFDRDTIDVHKLRGVLIAMTENLAYQLRRGDKLTACIAVKIRYSDFNLYSKQLRIPYTSADHILIPKVLDLFKILYNKRMLVRLVGVRFSHLVSGNYQINLFDDTEEALSLYQAMDHVRKRFGDRSVLRASALEAKSIGRIQNPFNGQPPVVLAHRKQ</sequence>
<dbReference type="AlphaFoldDB" id="A0A0P7AT81"/>
<dbReference type="InterPro" id="IPR001126">
    <property type="entry name" value="UmuC"/>
</dbReference>
<keyword evidence="7" id="KW-1185">Reference proteome</keyword>
<dbReference type="NCBIfam" id="NF002677">
    <property type="entry name" value="PRK02406.1"/>
    <property type="match status" value="1"/>
</dbReference>
<keyword evidence="4" id="KW-0234">DNA repair</keyword>
<evidence type="ECO:0000256" key="2">
    <source>
        <dbReference type="ARBA" id="ARBA00022457"/>
    </source>
</evidence>
<comment type="catalytic activity">
    <reaction evidence="4">
        <text>DNA(n) + a 2'-deoxyribonucleoside 5'-triphosphate = DNA(n+1) + diphosphate</text>
        <dbReference type="Rhea" id="RHEA:22508"/>
        <dbReference type="Rhea" id="RHEA-COMP:17339"/>
        <dbReference type="Rhea" id="RHEA-COMP:17340"/>
        <dbReference type="ChEBI" id="CHEBI:33019"/>
        <dbReference type="ChEBI" id="CHEBI:61560"/>
        <dbReference type="ChEBI" id="CHEBI:173112"/>
        <dbReference type="EC" id="2.7.7.7"/>
    </reaction>
</comment>
<dbReference type="InterPro" id="IPR043128">
    <property type="entry name" value="Rev_trsase/Diguanyl_cyclase"/>
</dbReference>
<reference evidence="6 7" key="1">
    <citation type="submission" date="2015-09" db="EMBL/GenBank/DDBJ databases">
        <title>Genome sequence of the marine flavobacterium Croceitalea dokdonensis DOKDO 023 that contains proton- and sodium-pumping rhodopsins.</title>
        <authorList>
            <person name="Kwon S.-K."/>
            <person name="Lee H.K."/>
            <person name="Kwak M.-J."/>
            <person name="Kim J.F."/>
        </authorList>
    </citation>
    <scope>NUCLEOTIDE SEQUENCE [LARGE SCALE GENOMIC DNA]</scope>
    <source>
        <strain evidence="6 7">DOKDO 023</strain>
    </source>
</reference>
<dbReference type="SUPFAM" id="SSF100879">
    <property type="entry name" value="Lesion bypass DNA polymerase (Y-family), little finger domain"/>
    <property type="match status" value="1"/>
</dbReference>
<evidence type="ECO:0000256" key="3">
    <source>
        <dbReference type="ARBA" id="ARBA00022932"/>
    </source>
</evidence>
<dbReference type="PANTHER" id="PTHR11076">
    <property type="entry name" value="DNA REPAIR POLYMERASE UMUC / TRANSFERASE FAMILY MEMBER"/>
    <property type="match status" value="1"/>
</dbReference>
<dbReference type="InterPro" id="IPR036775">
    <property type="entry name" value="DNA_pol_Y-fam_lit_finger_sf"/>
</dbReference>
<dbReference type="InterPro" id="IPR022880">
    <property type="entry name" value="DNApol_IV"/>
</dbReference>
<dbReference type="Gene3D" id="3.30.70.270">
    <property type="match status" value="1"/>
</dbReference>
<accession>A0A0P7AT81</accession>
<evidence type="ECO:0000256" key="1">
    <source>
        <dbReference type="ARBA" id="ARBA00010945"/>
    </source>
</evidence>
<keyword evidence="3 4" id="KW-0239">DNA-directed DNA polymerase</keyword>
<dbReference type="PROSITE" id="PS50173">
    <property type="entry name" value="UMUC"/>
    <property type="match status" value="1"/>
</dbReference>
<evidence type="ECO:0000259" key="5">
    <source>
        <dbReference type="PROSITE" id="PS50173"/>
    </source>
</evidence>
<dbReference type="CDD" id="cd03586">
    <property type="entry name" value="PolY_Pol_IV_kappa"/>
    <property type="match status" value="1"/>
</dbReference>
<keyword evidence="4" id="KW-0238">DNA-binding</keyword>
<comment type="caution">
    <text evidence="6">The sequence shown here is derived from an EMBL/GenBank/DDBJ whole genome shotgun (WGS) entry which is preliminary data.</text>
</comment>
<evidence type="ECO:0000313" key="7">
    <source>
        <dbReference type="Proteomes" id="UP000050280"/>
    </source>
</evidence>
<feature type="binding site" evidence="4">
    <location>
        <position position="123"/>
    </location>
    <ligand>
        <name>Mg(2+)</name>
        <dbReference type="ChEBI" id="CHEBI:18420"/>
    </ligand>
</feature>
<dbReference type="Pfam" id="PF11799">
    <property type="entry name" value="IMS_C"/>
    <property type="match status" value="1"/>
</dbReference>
<dbReference type="GO" id="GO:0003684">
    <property type="term" value="F:damaged DNA binding"/>
    <property type="evidence" value="ECO:0007669"/>
    <property type="project" value="InterPro"/>
</dbReference>
<keyword evidence="4" id="KW-0460">Magnesium</keyword>
<keyword evidence="4" id="KW-0479">Metal-binding</keyword>
<comment type="subunit">
    <text evidence="4">Monomer.</text>
</comment>
<evidence type="ECO:0000313" key="6">
    <source>
        <dbReference type="EMBL" id="KPM31157.1"/>
    </source>
</evidence>
<dbReference type="InterPro" id="IPR043502">
    <property type="entry name" value="DNA/RNA_pol_sf"/>
</dbReference>
<feature type="active site" evidence="4">
    <location>
        <position position="124"/>
    </location>
</feature>
<comment type="subcellular location">
    <subcellularLocation>
        <location evidence="4">Cytoplasm</location>
    </subcellularLocation>
</comment>
<dbReference type="GO" id="GO:0042276">
    <property type="term" value="P:error-prone translesion synthesis"/>
    <property type="evidence" value="ECO:0007669"/>
    <property type="project" value="TreeGrafter"/>
</dbReference>
<feature type="binding site" evidence="4">
    <location>
        <position position="29"/>
    </location>
    <ligand>
        <name>Mg(2+)</name>
        <dbReference type="ChEBI" id="CHEBI:18420"/>
    </ligand>
</feature>
<dbReference type="GO" id="GO:0009432">
    <property type="term" value="P:SOS response"/>
    <property type="evidence" value="ECO:0007669"/>
    <property type="project" value="TreeGrafter"/>
</dbReference>
<organism evidence="6 7">
    <name type="scientific">Croceitalea dokdonensis DOKDO 023</name>
    <dbReference type="NCBI Taxonomy" id="1300341"/>
    <lineage>
        <taxon>Bacteria</taxon>
        <taxon>Pseudomonadati</taxon>
        <taxon>Bacteroidota</taxon>
        <taxon>Flavobacteriia</taxon>
        <taxon>Flavobacteriales</taxon>
        <taxon>Flavobacteriaceae</taxon>
        <taxon>Croceitalea</taxon>
    </lineage>
</organism>
<dbReference type="GO" id="GO:0000287">
    <property type="term" value="F:magnesium ion binding"/>
    <property type="evidence" value="ECO:0007669"/>
    <property type="project" value="UniProtKB-UniRule"/>
</dbReference>
<keyword evidence="2 4" id="KW-0515">Mutator protein</keyword>
<dbReference type="Pfam" id="PF00817">
    <property type="entry name" value="IMS"/>
    <property type="match status" value="1"/>
</dbReference>
<dbReference type="Gene3D" id="3.40.1170.60">
    <property type="match status" value="1"/>
</dbReference>
<dbReference type="InterPro" id="IPR050116">
    <property type="entry name" value="DNA_polymerase-Y"/>
</dbReference>
<dbReference type="STRING" id="1300341.I595_2421"/>
<dbReference type="GO" id="GO:0003887">
    <property type="term" value="F:DNA-directed DNA polymerase activity"/>
    <property type="evidence" value="ECO:0007669"/>
    <property type="project" value="UniProtKB-UniRule"/>
</dbReference>
<dbReference type="EC" id="2.7.7.7" evidence="4"/>
<comment type="cofactor">
    <cofactor evidence="4">
        <name>Mg(2+)</name>
        <dbReference type="ChEBI" id="CHEBI:18420"/>
    </cofactor>
    <text evidence="4">Binds 2 magnesium ions per subunit.</text>
</comment>
<keyword evidence="4" id="KW-0235">DNA replication</keyword>
<keyword evidence="4" id="KW-0963">Cytoplasm</keyword>
<evidence type="ECO:0000256" key="4">
    <source>
        <dbReference type="HAMAP-Rule" id="MF_01113"/>
    </source>
</evidence>
<dbReference type="GO" id="GO:0006281">
    <property type="term" value="P:DNA repair"/>
    <property type="evidence" value="ECO:0007669"/>
    <property type="project" value="UniProtKB-UniRule"/>
</dbReference>
<name>A0A0P7AT81_9FLAO</name>
<dbReference type="HAMAP" id="MF_01113">
    <property type="entry name" value="DNApol_IV"/>
    <property type="match status" value="1"/>
</dbReference>
<dbReference type="EMBL" id="LDJX01000005">
    <property type="protein sequence ID" value="KPM31157.1"/>
    <property type="molecule type" value="Genomic_DNA"/>
</dbReference>
<dbReference type="PATRIC" id="fig|1300341.3.peg.2588"/>
<proteinExistence type="inferred from homology"/>
<feature type="site" description="Substrate discrimination" evidence="4">
    <location>
        <position position="34"/>
    </location>
</feature>
<dbReference type="GO" id="GO:0006261">
    <property type="term" value="P:DNA-templated DNA replication"/>
    <property type="evidence" value="ECO:0007669"/>
    <property type="project" value="UniProtKB-UniRule"/>
</dbReference>
<dbReference type="GO" id="GO:0005829">
    <property type="term" value="C:cytosol"/>
    <property type="evidence" value="ECO:0007669"/>
    <property type="project" value="TreeGrafter"/>
</dbReference>
<feature type="domain" description="UmuC" evidence="5">
    <location>
        <begin position="25"/>
        <end position="204"/>
    </location>
</feature>
<keyword evidence="4" id="KW-0808">Transferase</keyword>
<comment type="similarity">
    <text evidence="1 4">Belongs to the DNA polymerase type-Y family.</text>
</comment>
<dbReference type="PANTHER" id="PTHR11076:SF33">
    <property type="entry name" value="DNA POLYMERASE KAPPA"/>
    <property type="match status" value="1"/>
</dbReference>
<dbReference type="Proteomes" id="UP000050280">
    <property type="component" value="Unassembled WGS sequence"/>
</dbReference>
<keyword evidence="4" id="KW-0548">Nucleotidyltransferase</keyword>
<dbReference type="Gene3D" id="1.10.150.20">
    <property type="entry name" value="5' to 3' exonuclease, C-terminal subdomain"/>
    <property type="match status" value="1"/>
</dbReference>
<dbReference type="SUPFAM" id="SSF56672">
    <property type="entry name" value="DNA/RNA polymerases"/>
    <property type="match status" value="1"/>
</dbReference>
<protein>
    <recommendedName>
        <fullName evidence="4">DNA polymerase IV</fullName>
        <shortName evidence="4">Pol IV</shortName>
        <ecNumber evidence="4">2.7.7.7</ecNumber>
    </recommendedName>
</protein>
<keyword evidence="4" id="KW-0227">DNA damage</keyword>